<feature type="domain" description="N-acetyltransferase" evidence="1">
    <location>
        <begin position="26"/>
        <end position="181"/>
    </location>
</feature>
<proteinExistence type="predicted"/>
<dbReference type="GO" id="GO:0008999">
    <property type="term" value="F:protein-N-terminal-alanine acetyltransferase activity"/>
    <property type="evidence" value="ECO:0007669"/>
    <property type="project" value="TreeGrafter"/>
</dbReference>
<dbReference type="PANTHER" id="PTHR43792:SF9">
    <property type="entry name" value="RIBOSOMAL-PROTEIN-ALANINE ACETYLTRANSFERASE"/>
    <property type="match status" value="1"/>
</dbReference>
<dbReference type="EMBL" id="LAZR01032473">
    <property type="protein sequence ID" value="KKL50785.1"/>
    <property type="molecule type" value="Genomic_DNA"/>
</dbReference>
<dbReference type="Gene3D" id="3.40.630.30">
    <property type="match status" value="1"/>
</dbReference>
<dbReference type="PANTHER" id="PTHR43792">
    <property type="entry name" value="GNAT FAMILY, PUTATIVE (AFU_ORTHOLOGUE AFUA_3G00765)-RELATED-RELATED"/>
    <property type="match status" value="1"/>
</dbReference>
<reference evidence="2" key="1">
    <citation type="journal article" date="2015" name="Nature">
        <title>Complex archaea that bridge the gap between prokaryotes and eukaryotes.</title>
        <authorList>
            <person name="Spang A."/>
            <person name="Saw J.H."/>
            <person name="Jorgensen S.L."/>
            <person name="Zaremba-Niedzwiedzka K."/>
            <person name="Martijn J."/>
            <person name="Lind A.E."/>
            <person name="van Eijk R."/>
            <person name="Schleper C."/>
            <person name="Guy L."/>
            <person name="Ettema T.J."/>
        </authorList>
    </citation>
    <scope>NUCLEOTIDE SEQUENCE</scope>
</reference>
<evidence type="ECO:0000259" key="1">
    <source>
        <dbReference type="PROSITE" id="PS51186"/>
    </source>
</evidence>
<dbReference type="InterPro" id="IPR016181">
    <property type="entry name" value="Acyl_CoA_acyltransferase"/>
</dbReference>
<gene>
    <name evidence="2" type="ORF">LCGC14_2302010</name>
</gene>
<dbReference type="PROSITE" id="PS51186">
    <property type="entry name" value="GNAT"/>
    <property type="match status" value="1"/>
</dbReference>
<dbReference type="InterPro" id="IPR000182">
    <property type="entry name" value="GNAT_dom"/>
</dbReference>
<sequence>MTNHNFKTMTTIYDVDIIDEIKDENLLLRKISKQDADFFYGALNEKGITDYLSLEPFKTIEHSKRLIKSYIKYWENYAQFNYIIVLQEIKKIKIGSISLWNINWRHRRTEVGIWIIPVYWSKGFGSKAINLIKNIAFNHLKLNRLEAHIATQNKNSISLFSKCGFNEEGTLKQYLNIQGNY</sequence>
<dbReference type="SUPFAM" id="SSF55729">
    <property type="entry name" value="Acyl-CoA N-acyltransferases (Nat)"/>
    <property type="match status" value="1"/>
</dbReference>
<comment type="caution">
    <text evidence="2">The sequence shown here is derived from an EMBL/GenBank/DDBJ whole genome shotgun (WGS) entry which is preliminary data.</text>
</comment>
<feature type="non-terminal residue" evidence="2">
    <location>
        <position position="181"/>
    </location>
</feature>
<name>A0A0F9F0N1_9ZZZZ</name>
<dbReference type="Pfam" id="PF13302">
    <property type="entry name" value="Acetyltransf_3"/>
    <property type="match status" value="1"/>
</dbReference>
<dbReference type="AlphaFoldDB" id="A0A0F9F0N1"/>
<organism evidence="2">
    <name type="scientific">marine sediment metagenome</name>
    <dbReference type="NCBI Taxonomy" id="412755"/>
    <lineage>
        <taxon>unclassified sequences</taxon>
        <taxon>metagenomes</taxon>
        <taxon>ecological metagenomes</taxon>
    </lineage>
</organism>
<dbReference type="InterPro" id="IPR051531">
    <property type="entry name" value="N-acetyltransferase"/>
</dbReference>
<accession>A0A0F9F0N1</accession>
<evidence type="ECO:0000313" key="2">
    <source>
        <dbReference type="EMBL" id="KKL50785.1"/>
    </source>
</evidence>
<dbReference type="GO" id="GO:0005737">
    <property type="term" value="C:cytoplasm"/>
    <property type="evidence" value="ECO:0007669"/>
    <property type="project" value="TreeGrafter"/>
</dbReference>
<protein>
    <recommendedName>
        <fullName evidence="1">N-acetyltransferase domain-containing protein</fullName>
    </recommendedName>
</protein>